<dbReference type="AlphaFoldDB" id="A0A3S0QG24"/>
<organism evidence="1">
    <name type="scientific">Billgrantia gudaonensis</name>
    <dbReference type="NCBI Taxonomy" id="376427"/>
    <lineage>
        <taxon>Bacteria</taxon>
        <taxon>Pseudomonadati</taxon>
        <taxon>Pseudomonadota</taxon>
        <taxon>Gammaproteobacteria</taxon>
        <taxon>Oceanospirillales</taxon>
        <taxon>Halomonadaceae</taxon>
        <taxon>Billgrantia</taxon>
    </lineage>
</organism>
<dbReference type="EMBL" id="RXHI01000013">
    <property type="protein sequence ID" value="RUA22626.1"/>
    <property type="molecule type" value="Genomic_DNA"/>
</dbReference>
<comment type="caution">
    <text evidence="1">The sequence shown here is derived from an EMBL/GenBank/DDBJ whole genome shotgun (WGS) entry which is preliminary data.</text>
</comment>
<evidence type="ECO:0000313" key="1">
    <source>
        <dbReference type="EMBL" id="RUA22626.1"/>
    </source>
</evidence>
<name>A0A3S0QG24_9GAMM</name>
<sequence>MSFTYQHAFETKVKADGAEQNLIGSSANAASVNFGATYGLTSSTSVVTSVGIGLTDDAPDFTLDFRIPFQI</sequence>
<accession>A0A3S0QG24</accession>
<gene>
    <name evidence="1" type="ORF">DSL92_04925</name>
</gene>
<protein>
    <recommendedName>
        <fullName evidence="2">MetA-pathway of phenol degradation</fullName>
    </recommendedName>
</protein>
<reference evidence="1" key="1">
    <citation type="submission" date="2018-12" db="EMBL/GenBank/DDBJ databases">
        <authorList>
            <person name="Jadhav K."/>
            <person name="Kushwaha B."/>
            <person name="Jadhav I."/>
        </authorList>
    </citation>
    <scope>NUCLEOTIDE SEQUENCE [LARGE SCALE GENOMIC DNA]</scope>
    <source>
        <strain evidence="1">SBS 10</strain>
    </source>
</reference>
<proteinExistence type="predicted"/>
<evidence type="ECO:0008006" key="2">
    <source>
        <dbReference type="Google" id="ProtNLM"/>
    </source>
</evidence>